<proteinExistence type="predicted"/>
<dbReference type="OrthoDB" id="64893at2759"/>
<evidence type="ECO:0000313" key="4">
    <source>
        <dbReference type="Proteomes" id="UP001153737"/>
    </source>
</evidence>
<dbReference type="AlphaFoldDB" id="A0A9P0GQY5"/>
<feature type="domain" description="Chitin-binding type-4" evidence="2">
    <location>
        <begin position="20"/>
        <end position="205"/>
    </location>
</feature>
<name>A0A9P0GQY5_PHACE</name>
<evidence type="ECO:0000256" key="1">
    <source>
        <dbReference type="SAM" id="SignalP"/>
    </source>
</evidence>
<feature type="signal peptide" evidence="1">
    <location>
        <begin position="1"/>
        <end position="19"/>
    </location>
</feature>
<protein>
    <recommendedName>
        <fullName evidence="2">Chitin-binding type-4 domain-containing protein</fullName>
    </recommendedName>
</protein>
<reference evidence="3" key="2">
    <citation type="submission" date="2022-10" db="EMBL/GenBank/DDBJ databases">
        <authorList>
            <consortium name="ENA_rothamsted_submissions"/>
            <consortium name="culmorum"/>
            <person name="King R."/>
        </authorList>
    </citation>
    <scope>NUCLEOTIDE SEQUENCE</scope>
</reference>
<accession>A0A9P0GQY5</accession>
<dbReference type="Proteomes" id="UP001153737">
    <property type="component" value="Chromosome 4"/>
</dbReference>
<evidence type="ECO:0000313" key="3">
    <source>
        <dbReference type="EMBL" id="CAH1163501.1"/>
    </source>
</evidence>
<sequence length="208" mass="23070">MMSKLCFVLLSMFVSNIAGHGMMLDPPNRSSLWRFNSSAPSNFNDNQNWCGGNWVQNGINGGKCGVCGDSYTDPHPQDNENTGKYGVGIIAGTYEAGSVVEVLIHLTANHLGEFTYSLCELEDPNAPESGEECFQPLKFEDGSERFIVEADDEIVRNRIQLPNSTCERCVLRWTYKCGNSWGVCDDQVWRPGCGPQEHFRSCSDIVIA</sequence>
<keyword evidence="1" id="KW-0732">Signal</keyword>
<feature type="chain" id="PRO_5040434603" description="Chitin-binding type-4 domain-containing protein" evidence="1">
    <location>
        <begin position="20"/>
        <end position="208"/>
    </location>
</feature>
<organism evidence="3 4">
    <name type="scientific">Phaedon cochleariae</name>
    <name type="common">Mustard beetle</name>
    <dbReference type="NCBI Taxonomy" id="80249"/>
    <lineage>
        <taxon>Eukaryota</taxon>
        <taxon>Metazoa</taxon>
        <taxon>Ecdysozoa</taxon>
        <taxon>Arthropoda</taxon>
        <taxon>Hexapoda</taxon>
        <taxon>Insecta</taxon>
        <taxon>Pterygota</taxon>
        <taxon>Neoptera</taxon>
        <taxon>Endopterygota</taxon>
        <taxon>Coleoptera</taxon>
        <taxon>Polyphaga</taxon>
        <taxon>Cucujiformia</taxon>
        <taxon>Chrysomeloidea</taxon>
        <taxon>Chrysomelidae</taxon>
        <taxon>Chrysomelinae</taxon>
        <taxon>Chrysomelini</taxon>
        <taxon>Phaedon</taxon>
    </lineage>
</organism>
<dbReference type="EMBL" id="OU896710">
    <property type="protein sequence ID" value="CAH1163501.1"/>
    <property type="molecule type" value="Genomic_DNA"/>
</dbReference>
<dbReference type="InterPro" id="IPR004302">
    <property type="entry name" value="Cellulose/chitin-bd_N"/>
</dbReference>
<dbReference type="Pfam" id="PF03067">
    <property type="entry name" value="LPMO_10"/>
    <property type="match status" value="1"/>
</dbReference>
<gene>
    <name evidence="3" type="ORF">PHAECO_LOCUS8519</name>
</gene>
<reference evidence="3" key="1">
    <citation type="submission" date="2022-01" db="EMBL/GenBank/DDBJ databases">
        <authorList>
            <person name="King R."/>
        </authorList>
    </citation>
    <scope>NUCLEOTIDE SEQUENCE</scope>
</reference>
<evidence type="ECO:0000259" key="2">
    <source>
        <dbReference type="Pfam" id="PF03067"/>
    </source>
</evidence>
<keyword evidence="4" id="KW-1185">Reference proteome</keyword>